<dbReference type="PANTHER" id="PTHR33653">
    <property type="entry name" value="RIBONUCLEASE VAPC2"/>
    <property type="match status" value="1"/>
</dbReference>
<comment type="similarity">
    <text evidence="7 8">Belongs to the PINc/VapC protein family.</text>
</comment>
<evidence type="ECO:0000256" key="1">
    <source>
        <dbReference type="ARBA" id="ARBA00001946"/>
    </source>
</evidence>
<evidence type="ECO:0000256" key="5">
    <source>
        <dbReference type="ARBA" id="ARBA00022801"/>
    </source>
</evidence>
<sequence length="139" mass="14663">MIILDTHVLSELMRPEPAASVVRWMNAQPLSALRVTALSYAEILLGIASLPDGQRRDQLAEQAEGLFLKDFAGRILCFEPAAAPAYAALAAQRRQAGQPLGAVEGMIAAIAHVHGAAIATRNSDLGSCGVPLIDPWAVP</sequence>
<evidence type="ECO:0000259" key="9">
    <source>
        <dbReference type="Pfam" id="PF01850"/>
    </source>
</evidence>
<dbReference type="Proteomes" id="UP000600101">
    <property type="component" value="Unassembled WGS sequence"/>
</dbReference>
<evidence type="ECO:0000256" key="4">
    <source>
        <dbReference type="ARBA" id="ARBA00022723"/>
    </source>
</evidence>
<feature type="domain" description="PIN" evidence="9">
    <location>
        <begin position="2"/>
        <end position="125"/>
    </location>
</feature>
<dbReference type="InterPro" id="IPR029060">
    <property type="entry name" value="PIN-like_dom_sf"/>
</dbReference>
<dbReference type="HAMAP" id="MF_00265">
    <property type="entry name" value="VapC_Nob1"/>
    <property type="match status" value="1"/>
</dbReference>
<evidence type="ECO:0000313" key="11">
    <source>
        <dbReference type="Proteomes" id="UP000600101"/>
    </source>
</evidence>
<keyword evidence="5 8" id="KW-0378">Hydrolase</keyword>
<evidence type="ECO:0000256" key="7">
    <source>
        <dbReference type="ARBA" id="ARBA00038093"/>
    </source>
</evidence>
<comment type="caution">
    <text evidence="10">The sequence shown here is derived from an EMBL/GenBank/DDBJ whole genome shotgun (WGS) entry which is preliminary data.</text>
</comment>
<keyword evidence="8" id="KW-0800">Toxin</keyword>
<comment type="cofactor">
    <cofactor evidence="1 8">
        <name>Mg(2+)</name>
        <dbReference type="ChEBI" id="CHEBI:18420"/>
    </cofactor>
</comment>
<dbReference type="GO" id="GO:0000287">
    <property type="term" value="F:magnesium ion binding"/>
    <property type="evidence" value="ECO:0007669"/>
    <property type="project" value="UniProtKB-UniRule"/>
</dbReference>
<keyword evidence="2 8" id="KW-1277">Toxin-antitoxin system</keyword>
<dbReference type="EC" id="3.1.-.-" evidence="8"/>
<dbReference type="InterPro" id="IPR050556">
    <property type="entry name" value="Type_II_TA_system_RNase"/>
</dbReference>
<dbReference type="GO" id="GO:0016787">
    <property type="term" value="F:hydrolase activity"/>
    <property type="evidence" value="ECO:0007669"/>
    <property type="project" value="UniProtKB-KW"/>
</dbReference>
<evidence type="ECO:0000256" key="2">
    <source>
        <dbReference type="ARBA" id="ARBA00022649"/>
    </source>
</evidence>
<dbReference type="InterPro" id="IPR022907">
    <property type="entry name" value="VapC_family"/>
</dbReference>
<dbReference type="RefSeq" id="WP_186773709.1">
    <property type="nucleotide sequence ID" value="NZ_JACOMF010000100.1"/>
</dbReference>
<dbReference type="SUPFAM" id="SSF88723">
    <property type="entry name" value="PIN domain-like"/>
    <property type="match status" value="1"/>
</dbReference>
<comment type="function">
    <text evidence="8">Toxic component of a toxin-antitoxin (TA) system. An RNase.</text>
</comment>
<dbReference type="GO" id="GO:0090729">
    <property type="term" value="F:toxin activity"/>
    <property type="evidence" value="ECO:0007669"/>
    <property type="project" value="UniProtKB-KW"/>
</dbReference>
<dbReference type="CDD" id="cd18731">
    <property type="entry name" value="PIN_NgFitB-like"/>
    <property type="match status" value="1"/>
</dbReference>
<dbReference type="Pfam" id="PF01850">
    <property type="entry name" value="PIN"/>
    <property type="match status" value="1"/>
</dbReference>
<keyword evidence="3 8" id="KW-0540">Nuclease</keyword>
<dbReference type="InterPro" id="IPR002716">
    <property type="entry name" value="PIN_dom"/>
</dbReference>
<feature type="binding site" evidence="8">
    <location>
        <position position="5"/>
    </location>
    <ligand>
        <name>Mg(2+)</name>
        <dbReference type="ChEBI" id="CHEBI:18420"/>
    </ligand>
</feature>
<evidence type="ECO:0000256" key="6">
    <source>
        <dbReference type="ARBA" id="ARBA00022842"/>
    </source>
</evidence>
<organism evidence="10 11">
    <name type="scientific">Siccirubricoccus deserti</name>
    <dbReference type="NCBI Taxonomy" id="2013562"/>
    <lineage>
        <taxon>Bacteria</taxon>
        <taxon>Pseudomonadati</taxon>
        <taxon>Pseudomonadota</taxon>
        <taxon>Alphaproteobacteria</taxon>
        <taxon>Acetobacterales</taxon>
        <taxon>Roseomonadaceae</taxon>
        <taxon>Siccirubricoccus</taxon>
    </lineage>
</organism>
<gene>
    <name evidence="8" type="primary">vapC</name>
    <name evidence="10" type="ORF">H7965_27385</name>
</gene>
<dbReference type="PANTHER" id="PTHR33653:SF1">
    <property type="entry name" value="RIBONUCLEASE VAPC2"/>
    <property type="match status" value="1"/>
</dbReference>
<reference evidence="10" key="1">
    <citation type="submission" date="2020-08" db="EMBL/GenBank/DDBJ databases">
        <authorList>
            <person name="Hu Y."/>
            <person name="Nguyen S.V."/>
            <person name="Li F."/>
            <person name="Fanning S."/>
        </authorList>
    </citation>
    <scope>NUCLEOTIDE SEQUENCE</scope>
    <source>
        <strain evidence="10">SYSU D8009</strain>
    </source>
</reference>
<evidence type="ECO:0000256" key="8">
    <source>
        <dbReference type="HAMAP-Rule" id="MF_00265"/>
    </source>
</evidence>
<dbReference type="EMBL" id="JACOMF010000100">
    <property type="protein sequence ID" value="MBC4018970.1"/>
    <property type="molecule type" value="Genomic_DNA"/>
</dbReference>
<dbReference type="GO" id="GO:0004540">
    <property type="term" value="F:RNA nuclease activity"/>
    <property type="evidence" value="ECO:0007669"/>
    <property type="project" value="InterPro"/>
</dbReference>
<name>A0A9X0UKA4_9PROT</name>
<keyword evidence="6 8" id="KW-0460">Magnesium</keyword>
<dbReference type="Gene3D" id="3.40.50.1010">
    <property type="entry name" value="5'-nuclease"/>
    <property type="match status" value="1"/>
</dbReference>
<evidence type="ECO:0000313" key="10">
    <source>
        <dbReference type="EMBL" id="MBC4018970.1"/>
    </source>
</evidence>
<proteinExistence type="inferred from homology"/>
<evidence type="ECO:0000256" key="3">
    <source>
        <dbReference type="ARBA" id="ARBA00022722"/>
    </source>
</evidence>
<protein>
    <recommendedName>
        <fullName evidence="8">Ribonuclease VapC</fullName>
        <shortName evidence="8">RNase VapC</shortName>
        <ecNumber evidence="8">3.1.-.-</ecNumber>
    </recommendedName>
    <alternativeName>
        <fullName evidence="8">Toxin VapC</fullName>
    </alternativeName>
</protein>
<keyword evidence="11" id="KW-1185">Reference proteome</keyword>
<comment type="caution">
    <text evidence="8">Lacks conserved residue(s) required for the propagation of feature annotation.</text>
</comment>
<keyword evidence="4 8" id="KW-0479">Metal-binding</keyword>
<dbReference type="AlphaFoldDB" id="A0A9X0UKA4"/>
<accession>A0A9X0UKA4</accession>